<accession>A0ABT1CIE4</accession>
<keyword evidence="2" id="KW-1185">Reference proteome</keyword>
<protein>
    <recommendedName>
        <fullName evidence="3">Small CPxCG-related zinc finger protein</fullName>
    </recommendedName>
</protein>
<evidence type="ECO:0000313" key="1">
    <source>
        <dbReference type="EMBL" id="MCO6160642.1"/>
    </source>
</evidence>
<organism evidence="1 2">
    <name type="scientific">Asaia lannensis NBRC 102526</name>
    <dbReference type="NCBI Taxonomy" id="1307926"/>
    <lineage>
        <taxon>Bacteria</taxon>
        <taxon>Pseudomonadati</taxon>
        <taxon>Pseudomonadota</taxon>
        <taxon>Alphaproteobacteria</taxon>
        <taxon>Acetobacterales</taxon>
        <taxon>Acetobacteraceae</taxon>
        <taxon>Asaia</taxon>
    </lineage>
</organism>
<dbReference type="EMBL" id="JAMXQU010000009">
    <property type="protein sequence ID" value="MCO6160642.1"/>
    <property type="molecule type" value="Genomic_DNA"/>
</dbReference>
<comment type="caution">
    <text evidence="1">The sequence shown here is derived from an EMBL/GenBank/DDBJ whole genome shotgun (WGS) entry which is preliminary data.</text>
</comment>
<sequence>MSEIDTSGTDEIVCPYCGHEHEASWEFNLEGVDGLVDCDACERKFRAMQEVTVRYSSRKIEKSADD</sequence>
<proteinExistence type="predicted"/>
<name>A0ABT1CIE4_9PROT</name>
<gene>
    <name evidence="1" type="ORF">NF685_11435</name>
</gene>
<evidence type="ECO:0008006" key="3">
    <source>
        <dbReference type="Google" id="ProtNLM"/>
    </source>
</evidence>
<evidence type="ECO:0000313" key="2">
    <source>
        <dbReference type="Proteomes" id="UP001523401"/>
    </source>
</evidence>
<dbReference type="RefSeq" id="WP_252849703.1">
    <property type="nucleotide sequence ID" value="NZ_BAPW01000047.1"/>
</dbReference>
<dbReference type="Proteomes" id="UP001523401">
    <property type="component" value="Unassembled WGS sequence"/>
</dbReference>
<reference evidence="1 2" key="1">
    <citation type="submission" date="2022-06" db="EMBL/GenBank/DDBJ databases">
        <title>Whole-genome of Asaia lannensis strain LMG 27011T.</title>
        <authorList>
            <person name="Sombolestani A."/>
        </authorList>
    </citation>
    <scope>NUCLEOTIDE SEQUENCE [LARGE SCALE GENOMIC DNA]</scope>
    <source>
        <strain evidence="1 2">NBRC 102526</strain>
    </source>
</reference>